<name>A0ABD5ZNV9_9EURY</name>
<gene>
    <name evidence="4" type="ORF">ACFQJ4_06430</name>
</gene>
<dbReference type="RefSeq" id="WP_276235976.1">
    <property type="nucleotide sequence ID" value="NZ_CP119802.1"/>
</dbReference>
<keyword evidence="1" id="KW-0863">Zinc-finger</keyword>
<evidence type="ECO:0000313" key="5">
    <source>
        <dbReference type="Proteomes" id="UP001596398"/>
    </source>
</evidence>
<evidence type="ECO:0000259" key="3">
    <source>
        <dbReference type="PROSITE" id="PS50966"/>
    </source>
</evidence>
<dbReference type="GO" id="GO:0008270">
    <property type="term" value="F:zinc ion binding"/>
    <property type="evidence" value="ECO:0007669"/>
    <property type="project" value="UniProtKB-KW"/>
</dbReference>
<dbReference type="Pfam" id="PF04434">
    <property type="entry name" value="SWIM"/>
    <property type="match status" value="1"/>
</dbReference>
<comment type="caution">
    <text evidence="4">The sequence shown here is derived from an EMBL/GenBank/DDBJ whole genome shotgun (WGS) entry which is preliminary data.</text>
</comment>
<dbReference type="EMBL" id="JBHTAP010000001">
    <property type="protein sequence ID" value="MFC7234956.1"/>
    <property type="molecule type" value="Genomic_DNA"/>
</dbReference>
<evidence type="ECO:0000256" key="1">
    <source>
        <dbReference type="PROSITE-ProRule" id="PRU00325"/>
    </source>
</evidence>
<feature type="domain" description="SWIM-type" evidence="3">
    <location>
        <begin position="54"/>
        <end position="86"/>
    </location>
</feature>
<sequence length="209" mass="22594">MTHLEHTPASPNPKRPLAPDTSRLDPRSARAWTEPMAVRALGGGRYAVASGGDYEVDLPAGTCTCPDSGYRGERCKHLRRVAVEITRGDLAPPGRLPDACAACGREAFLPEALALCDDCRYEAGDAVRDRETGDLVVVAAVHDTPADEWLVAGTDRTVADYETNDGYPTDDPVVEVVYPFSAGRKPLADLKRYAFPHSRLADVNAQFVD</sequence>
<dbReference type="AlphaFoldDB" id="A0ABD5ZNV9"/>
<keyword evidence="1" id="KW-0862">Zinc</keyword>
<keyword evidence="1" id="KW-0479">Metal-binding</keyword>
<keyword evidence="5" id="KW-1185">Reference proteome</keyword>
<dbReference type="GeneID" id="79266629"/>
<evidence type="ECO:0000256" key="2">
    <source>
        <dbReference type="SAM" id="MobiDB-lite"/>
    </source>
</evidence>
<proteinExistence type="predicted"/>
<protein>
    <submittedName>
        <fullName evidence="4">SWIM zinc finger family protein</fullName>
    </submittedName>
</protein>
<evidence type="ECO:0000313" key="4">
    <source>
        <dbReference type="EMBL" id="MFC7234956.1"/>
    </source>
</evidence>
<feature type="region of interest" description="Disordered" evidence="2">
    <location>
        <begin position="1"/>
        <end position="31"/>
    </location>
</feature>
<reference evidence="4 5" key="1">
    <citation type="journal article" date="2019" name="Int. J. Syst. Evol. Microbiol.">
        <title>The Global Catalogue of Microorganisms (GCM) 10K type strain sequencing project: providing services to taxonomists for standard genome sequencing and annotation.</title>
        <authorList>
            <consortium name="The Broad Institute Genomics Platform"/>
            <consortium name="The Broad Institute Genome Sequencing Center for Infectious Disease"/>
            <person name="Wu L."/>
            <person name="Ma J."/>
        </authorList>
    </citation>
    <scope>NUCLEOTIDE SEQUENCE [LARGE SCALE GENOMIC DNA]</scope>
    <source>
        <strain evidence="4 5">DT85</strain>
    </source>
</reference>
<accession>A0ABD5ZNV9</accession>
<dbReference type="PROSITE" id="PS50966">
    <property type="entry name" value="ZF_SWIM"/>
    <property type="match status" value="1"/>
</dbReference>
<organism evidence="4 5">
    <name type="scientific">Halosegnis marinus</name>
    <dbReference type="NCBI Taxonomy" id="3034023"/>
    <lineage>
        <taxon>Archaea</taxon>
        <taxon>Methanobacteriati</taxon>
        <taxon>Methanobacteriota</taxon>
        <taxon>Stenosarchaea group</taxon>
        <taxon>Halobacteria</taxon>
        <taxon>Halobacteriales</taxon>
        <taxon>Natronomonadaceae</taxon>
        <taxon>Halosegnis</taxon>
    </lineage>
</organism>
<dbReference type="Proteomes" id="UP001596398">
    <property type="component" value="Unassembled WGS sequence"/>
</dbReference>
<dbReference type="InterPro" id="IPR007527">
    <property type="entry name" value="Znf_SWIM"/>
</dbReference>